<evidence type="ECO:0008006" key="2">
    <source>
        <dbReference type="Google" id="ProtNLM"/>
    </source>
</evidence>
<organism evidence="1">
    <name type="scientific">marine metagenome</name>
    <dbReference type="NCBI Taxonomy" id="408172"/>
    <lineage>
        <taxon>unclassified sequences</taxon>
        <taxon>metagenomes</taxon>
        <taxon>ecological metagenomes</taxon>
    </lineage>
</organism>
<name>A0A381S5B7_9ZZZZ</name>
<dbReference type="EMBL" id="UINC01002686">
    <property type="protein sequence ID" value="SUZ99266.1"/>
    <property type="molecule type" value="Genomic_DNA"/>
</dbReference>
<dbReference type="InterPro" id="IPR026444">
    <property type="entry name" value="Secre_tail"/>
</dbReference>
<dbReference type="Gene3D" id="2.60.40.4070">
    <property type="match status" value="1"/>
</dbReference>
<reference evidence="1" key="1">
    <citation type="submission" date="2018-05" db="EMBL/GenBank/DDBJ databases">
        <authorList>
            <person name="Lanie J.A."/>
            <person name="Ng W.-L."/>
            <person name="Kazmierczak K.M."/>
            <person name="Andrzejewski T.M."/>
            <person name="Davidsen T.M."/>
            <person name="Wayne K.J."/>
            <person name="Tettelin H."/>
            <person name="Glass J.I."/>
            <person name="Rusch D."/>
            <person name="Podicherti R."/>
            <person name="Tsui H.-C.T."/>
            <person name="Winkler M.E."/>
        </authorList>
    </citation>
    <scope>NUCLEOTIDE SEQUENCE</scope>
</reference>
<dbReference type="AlphaFoldDB" id="A0A381S5B7"/>
<dbReference type="NCBIfam" id="TIGR04183">
    <property type="entry name" value="Por_Secre_tail"/>
    <property type="match status" value="1"/>
</dbReference>
<evidence type="ECO:0000313" key="1">
    <source>
        <dbReference type="EMBL" id="SUZ99266.1"/>
    </source>
</evidence>
<protein>
    <recommendedName>
        <fullName evidence="2">Secretion system C-terminal sorting domain-containing protein</fullName>
    </recommendedName>
</protein>
<sequence>MKSIIKFISLKALVVFCILGTIQSQTIKLNDFPVDVSIYDGQGSLMIEWSYPDSILANQIRIFVQESGQSNFELLTELTPDHNNYLDIRCESNARYFYKIEVKDAFGTIFTSDFKTPAFGTCLTVEDSMAFDPTIRTAQGLVTSQIYKQALDNGSNGDYRSIIDLLKLTKKIEYTWLENYPLEHLKMADYSLQIIDEIIQNSVWIDLVLAQESIYRNHLLINPVNWAKEIQNAASLITEQWDLLYSDYYKSIEMLETTAPIRILGYNITEENQKELELYIFHPNQISSSEIFLLSGDEYVNLSGYQNENEPLFKVIIPDHWTTVDLMMDDIFIQTCPIIFNESIYFTLNGDFIPKNDHVNIRVGLTESSLWINELTWNPYTKNLHLEVAGNPEYADDYSFRFRGESIWDVEMFSGYENQFQDSSIILQEEIEYPTFISFMKNLEEGYSVLEYIVLDTLPVAISRMPDGGPWYYTESTTLGITNEPVRDYFETDLLPELFVLYQNFPNPFNGQTKITFDLLEDATVSLYITDATGRIHDKFMEGEFITSGTYNYNWNGEGRSTGIYFFTIQAQVDQRPPAIFSRKMIYLK</sequence>
<proteinExistence type="predicted"/>
<accession>A0A381S5B7</accession>
<gene>
    <name evidence="1" type="ORF">METZ01_LOCUS52120</name>
</gene>